<comment type="caution">
    <text evidence="1">The sequence shown here is derived from an EMBL/GenBank/DDBJ whole genome shotgun (WGS) entry which is preliminary data.</text>
</comment>
<dbReference type="EMBL" id="RPDH01000002">
    <property type="protein sequence ID" value="RPE09463.1"/>
    <property type="molecule type" value="Genomic_DNA"/>
</dbReference>
<keyword evidence="2" id="KW-1185">Reference proteome</keyword>
<dbReference type="Pfam" id="PF20420">
    <property type="entry name" value="DUF6702"/>
    <property type="match status" value="1"/>
</dbReference>
<dbReference type="Proteomes" id="UP000278351">
    <property type="component" value="Unassembled WGS sequence"/>
</dbReference>
<protein>
    <submittedName>
        <fullName evidence="1">Uncharacterized protein</fullName>
    </submittedName>
</protein>
<sequence length="162" mass="18673">MGLLLCKWLLPVWMSAVHPFYMSVTEIRYNTPRKTLEISCRIFSDDLENALKKQYNTTFDIIRPANRPAVDSMIAQYIGRHLQVKADGKPLAPHYLGYHIEEDAAWCFLEITGVPGLKKLELRNDILYKEHPSQSHMIHAIVNEKRQSTKIDNPKTDAGFSF</sequence>
<evidence type="ECO:0000313" key="2">
    <source>
        <dbReference type="Proteomes" id="UP000278351"/>
    </source>
</evidence>
<organism evidence="1 2">
    <name type="scientific">Chitinophaga lutea</name>
    <dbReference type="NCBI Taxonomy" id="2488634"/>
    <lineage>
        <taxon>Bacteria</taxon>
        <taxon>Pseudomonadati</taxon>
        <taxon>Bacteroidota</taxon>
        <taxon>Chitinophagia</taxon>
        <taxon>Chitinophagales</taxon>
        <taxon>Chitinophagaceae</taxon>
        <taxon>Chitinophaga</taxon>
    </lineage>
</organism>
<dbReference type="OrthoDB" id="5735516at2"/>
<name>A0A3N4PL97_9BACT</name>
<gene>
    <name evidence="1" type="ORF">EGT74_20940</name>
</gene>
<evidence type="ECO:0000313" key="1">
    <source>
        <dbReference type="EMBL" id="RPE09463.1"/>
    </source>
</evidence>
<reference evidence="1 2" key="1">
    <citation type="submission" date="2018-11" db="EMBL/GenBank/DDBJ databases">
        <title>Chitinophaga lutea sp.nov., isolate from arsenic contaminated soil.</title>
        <authorList>
            <person name="Zong Y."/>
        </authorList>
    </citation>
    <scope>NUCLEOTIDE SEQUENCE [LARGE SCALE GENOMIC DNA]</scope>
    <source>
        <strain evidence="1 2">ZY74</strain>
    </source>
</reference>
<dbReference type="AlphaFoldDB" id="A0A3N4PL97"/>
<proteinExistence type="predicted"/>
<dbReference type="InterPro" id="IPR046525">
    <property type="entry name" value="DUF6702"/>
</dbReference>
<accession>A0A3N4PL97</accession>